<dbReference type="Proteomes" id="UP001189429">
    <property type="component" value="Unassembled WGS sequence"/>
</dbReference>
<evidence type="ECO:0000313" key="3">
    <source>
        <dbReference type="Proteomes" id="UP001189429"/>
    </source>
</evidence>
<dbReference type="Gene3D" id="3.40.20.10">
    <property type="entry name" value="Severin"/>
    <property type="match status" value="1"/>
</dbReference>
<dbReference type="InterPro" id="IPR029006">
    <property type="entry name" value="ADF-H/Gelsolin-like_dom_sf"/>
</dbReference>
<dbReference type="SUPFAM" id="SSF55753">
    <property type="entry name" value="Actin depolymerizing proteins"/>
    <property type="match status" value="1"/>
</dbReference>
<feature type="domain" description="ADF-H" evidence="1">
    <location>
        <begin position="1"/>
        <end position="72"/>
    </location>
</feature>
<organism evidence="2 3">
    <name type="scientific">Prorocentrum cordatum</name>
    <dbReference type="NCBI Taxonomy" id="2364126"/>
    <lineage>
        <taxon>Eukaryota</taxon>
        <taxon>Sar</taxon>
        <taxon>Alveolata</taxon>
        <taxon>Dinophyceae</taxon>
        <taxon>Prorocentrales</taxon>
        <taxon>Prorocentraceae</taxon>
        <taxon>Prorocentrum</taxon>
    </lineage>
</organism>
<feature type="non-terminal residue" evidence="2">
    <location>
        <position position="1"/>
    </location>
</feature>
<dbReference type="InterPro" id="IPR002108">
    <property type="entry name" value="ADF-H"/>
</dbReference>
<dbReference type="EMBL" id="CAUYUJ010014464">
    <property type="protein sequence ID" value="CAK0841551.1"/>
    <property type="molecule type" value="Genomic_DNA"/>
</dbReference>
<sequence>RCVAVDRRGGLECKRPKFVFVQYKPEAASAIKKARASSHKGDVKEVLSGAHIDVTVESLKDLDEQGLIVKLQAATGAHKPNGYEFEDGVFLEADYYGLGIGKDCKGETAKN</sequence>
<dbReference type="PROSITE" id="PS51263">
    <property type="entry name" value="ADF_H"/>
    <property type="match status" value="1"/>
</dbReference>
<protein>
    <recommendedName>
        <fullName evidence="1">ADF-H domain-containing protein</fullName>
    </recommendedName>
</protein>
<accession>A0ABN9T9I6</accession>
<name>A0ABN9T9I6_9DINO</name>
<evidence type="ECO:0000313" key="2">
    <source>
        <dbReference type="EMBL" id="CAK0841551.1"/>
    </source>
</evidence>
<keyword evidence="3" id="KW-1185">Reference proteome</keyword>
<reference evidence="2" key="1">
    <citation type="submission" date="2023-10" db="EMBL/GenBank/DDBJ databases">
        <authorList>
            <person name="Chen Y."/>
            <person name="Shah S."/>
            <person name="Dougan E. K."/>
            <person name="Thang M."/>
            <person name="Chan C."/>
        </authorList>
    </citation>
    <scope>NUCLEOTIDE SEQUENCE [LARGE SCALE GENOMIC DNA]</scope>
</reference>
<gene>
    <name evidence="2" type="ORF">PCOR1329_LOCUS36722</name>
</gene>
<proteinExistence type="predicted"/>
<evidence type="ECO:0000259" key="1">
    <source>
        <dbReference type="PROSITE" id="PS51263"/>
    </source>
</evidence>
<dbReference type="Pfam" id="PF00241">
    <property type="entry name" value="Cofilin_ADF"/>
    <property type="match status" value="1"/>
</dbReference>
<comment type="caution">
    <text evidence="2">The sequence shown here is derived from an EMBL/GenBank/DDBJ whole genome shotgun (WGS) entry which is preliminary data.</text>
</comment>